<feature type="transmembrane region" description="Helical" evidence="1">
    <location>
        <begin position="231"/>
        <end position="250"/>
    </location>
</feature>
<evidence type="ECO:0000313" key="3">
    <source>
        <dbReference type="Proteomes" id="UP001597055"/>
    </source>
</evidence>
<gene>
    <name evidence="2" type="ORF">ACFQ0P_08035</name>
</gene>
<dbReference type="Proteomes" id="UP001597055">
    <property type="component" value="Unassembled WGS sequence"/>
</dbReference>
<feature type="transmembrane region" description="Helical" evidence="1">
    <location>
        <begin position="97"/>
        <end position="117"/>
    </location>
</feature>
<comment type="caution">
    <text evidence="2">The sequence shown here is derived from an EMBL/GenBank/DDBJ whole genome shotgun (WGS) entry which is preliminary data.</text>
</comment>
<feature type="transmembrane region" description="Helical" evidence="1">
    <location>
        <begin position="137"/>
        <end position="155"/>
    </location>
</feature>
<evidence type="ECO:0000313" key="2">
    <source>
        <dbReference type="EMBL" id="MFD0790343.1"/>
    </source>
</evidence>
<dbReference type="InterPro" id="IPR005240">
    <property type="entry name" value="DUF389"/>
</dbReference>
<organism evidence="2 3">
    <name type="scientific">Microbacterium insulae</name>
    <dbReference type="NCBI Taxonomy" id="483014"/>
    <lineage>
        <taxon>Bacteria</taxon>
        <taxon>Bacillati</taxon>
        <taxon>Actinomycetota</taxon>
        <taxon>Actinomycetes</taxon>
        <taxon>Micrococcales</taxon>
        <taxon>Microbacteriaceae</taxon>
        <taxon>Microbacterium</taxon>
    </lineage>
</organism>
<dbReference type="RefSeq" id="WP_204978128.1">
    <property type="nucleotide sequence ID" value="NZ_JBHTII010000001.1"/>
</dbReference>
<dbReference type="PANTHER" id="PTHR20992:SF9">
    <property type="entry name" value="AT15442P-RELATED"/>
    <property type="match status" value="1"/>
</dbReference>
<feature type="transmembrane region" description="Helical" evidence="1">
    <location>
        <begin position="64"/>
        <end position="85"/>
    </location>
</feature>
<protein>
    <submittedName>
        <fullName evidence="2">TIGR00341 family protein</fullName>
    </submittedName>
</protein>
<accession>A0ABW3AHB3</accession>
<keyword evidence="3" id="KW-1185">Reference proteome</keyword>
<keyword evidence="1" id="KW-0472">Membrane</keyword>
<feature type="transmembrane region" description="Helical" evidence="1">
    <location>
        <begin position="162"/>
        <end position="188"/>
    </location>
</feature>
<sequence length="335" mass="34367">MATLPQMLQALIPPTQRQTAAEVTEALDLGSGDVAGKRSGFLIMLTLAGIVAIAGVLTDSTATVIGAMIIAPLGTPILAIGLGIVTGHLSLVVRSILWVLAGLVIVIVLGLLFSLFVSTPQSLETNSQVVGRTSPSFMDLVAALATGFAGGFAMCRKDLSAVLPGVAIAISLVPPLGVVGVCAGQGLWADALGALWLFLSNVVALVIAGSIVFTIAGYARDPGSSPVANRRRAYVIVTALTIIIAIPLAVNSVVSIALARWSVTIQDSTTDWLGDLDSARIYSVDWTGATATVVITTDDGTTPSVDELRDSLASAIPSFVGVVIDVGQGKEVRVQ</sequence>
<keyword evidence="1" id="KW-1133">Transmembrane helix</keyword>
<feature type="transmembrane region" description="Helical" evidence="1">
    <location>
        <begin position="41"/>
        <end position="58"/>
    </location>
</feature>
<dbReference type="NCBIfam" id="TIGR00341">
    <property type="entry name" value="TIGR00341 family protein"/>
    <property type="match status" value="1"/>
</dbReference>
<keyword evidence="1" id="KW-0812">Transmembrane</keyword>
<evidence type="ECO:0000256" key="1">
    <source>
        <dbReference type="SAM" id="Phobius"/>
    </source>
</evidence>
<dbReference type="EMBL" id="JBHTII010000001">
    <property type="protein sequence ID" value="MFD0790343.1"/>
    <property type="molecule type" value="Genomic_DNA"/>
</dbReference>
<dbReference type="Pfam" id="PF04087">
    <property type="entry name" value="DUF389"/>
    <property type="match status" value="1"/>
</dbReference>
<name>A0ABW3AHB3_9MICO</name>
<dbReference type="PANTHER" id="PTHR20992">
    <property type="entry name" value="AT15442P-RELATED"/>
    <property type="match status" value="1"/>
</dbReference>
<feature type="transmembrane region" description="Helical" evidence="1">
    <location>
        <begin position="194"/>
        <end position="219"/>
    </location>
</feature>
<proteinExistence type="predicted"/>
<reference evidence="3" key="1">
    <citation type="journal article" date="2019" name="Int. J. Syst. Evol. Microbiol.">
        <title>The Global Catalogue of Microorganisms (GCM) 10K type strain sequencing project: providing services to taxonomists for standard genome sequencing and annotation.</title>
        <authorList>
            <consortium name="The Broad Institute Genomics Platform"/>
            <consortium name="The Broad Institute Genome Sequencing Center for Infectious Disease"/>
            <person name="Wu L."/>
            <person name="Ma J."/>
        </authorList>
    </citation>
    <scope>NUCLEOTIDE SEQUENCE [LARGE SCALE GENOMIC DNA]</scope>
    <source>
        <strain evidence="3">CCUG 54523</strain>
    </source>
</reference>